<feature type="region of interest" description="Disordered" evidence="1">
    <location>
        <begin position="50"/>
        <end position="72"/>
    </location>
</feature>
<accession>A0ABN1W3R8</accession>
<keyword evidence="3" id="KW-1185">Reference proteome</keyword>
<dbReference type="EMBL" id="BAAALF010000034">
    <property type="protein sequence ID" value="GAA1234091.1"/>
    <property type="molecule type" value="Genomic_DNA"/>
</dbReference>
<sequence>MRLPRSSADALSAPQGAGIPVRLGERRAHRNAALISLRTDEEHLMTTSTAIPTAQQRKSRTRTTNVSSKPPILVSQLPPAMVQLTHRAEVLACPACDTWCPLTLDKGTKRWKLSPHHTAKAGTPGARRCSNSNRLVTIDVTLVRLQEQQVEASVDAAARRPTKVLRKVPTPKPPALHQLTPAAPTADTARRTYETHRTRCAACTTGKKDGKLRVVHCPDGERLAVTYLELLRQEPERRAAQARGEEEQQLAERRQAKEQLKQRAAEWPDAQVDFLLAKRRRAQHITGRLVEPIQGAAVPVGARPIGAVRSAEDVLDENPIRKRQRLSA</sequence>
<evidence type="ECO:0000256" key="1">
    <source>
        <dbReference type="SAM" id="MobiDB-lite"/>
    </source>
</evidence>
<dbReference type="Proteomes" id="UP001500037">
    <property type="component" value="Unassembled WGS sequence"/>
</dbReference>
<reference evidence="2 3" key="1">
    <citation type="journal article" date="2019" name="Int. J. Syst. Evol. Microbiol.">
        <title>The Global Catalogue of Microorganisms (GCM) 10K type strain sequencing project: providing services to taxonomists for standard genome sequencing and annotation.</title>
        <authorList>
            <consortium name="The Broad Institute Genomics Platform"/>
            <consortium name="The Broad Institute Genome Sequencing Center for Infectious Disease"/>
            <person name="Wu L."/>
            <person name="Ma J."/>
        </authorList>
    </citation>
    <scope>NUCLEOTIDE SEQUENCE [LARGE SCALE GENOMIC DNA]</scope>
    <source>
        <strain evidence="2 3">JCM 13004</strain>
    </source>
</reference>
<gene>
    <name evidence="2" type="ORF">GCM10009665_25440</name>
</gene>
<proteinExistence type="predicted"/>
<evidence type="ECO:0000313" key="2">
    <source>
        <dbReference type="EMBL" id="GAA1234091.1"/>
    </source>
</evidence>
<organism evidence="2 3">
    <name type="scientific">Kitasatospora nipponensis</name>
    <dbReference type="NCBI Taxonomy" id="258049"/>
    <lineage>
        <taxon>Bacteria</taxon>
        <taxon>Bacillati</taxon>
        <taxon>Actinomycetota</taxon>
        <taxon>Actinomycetes</taxon>
        <taxon>Kitasatosporales</taxon>
        <taxon>Streptomycetaceae</taxon>
        <taxon>Kitasatospora</taxon>
    </lineage>
</organism>
<comment type="caution">
    <text evidence="2">The sequence shown here is derived from an EMBL/GenBank/DDBJ whole genome shotgun (WGS) entry which is preliminary data.</text>
</comment>
<protein>
    <submittedName>
        <fullName evidence="2">Uncharacterized protein</fullName>
    </submittedName>
</protein>
<feature type="compositionally biased region" description="Polar residues" evidence="1">
    <location>
        <begin position="50"/>
        <end position="68"/>
    </location>
</feature>
<feature type="region of interest" description="Disordered" evidence="1">
    <location>
        <begin position="167"/>
        <end position="187"/>
    </location>
</feature>
<evidence type="ECO:0000313" key="3">
    <source>
        <dbReference type="Proteomes" id="UP001500037"/>
    </source>
</evidence>
<name>A0ABN1W3R8_9ACTN</name>